<name>A0A6G1FD30_9ORYZ</name>
<proteinExistence type="predicted"/>
<evidence type="ECO:0000259" key="1">
    <source>
        <dbReference type="Pfam" id="PF01756"/>
    </source>
</evidence>
<dbReference type="InterPro" id="IPR002655">
    <property type="entry name" value="Acyl-CoA_oxidase_C"/>
</dbReference>
<dbReference type="GO" id="GO:0006635">
    <property type="term" value="P:fatty acid beta-oxidation"/>
    <property type="evidence" value="ECO:0007669"/>
    <property type="project" value="InterPro"/>
</dbReference>
<organism evidence="2 3">
    <name type="scientific">Oryza meyeriana var. granulata</name>
    <dbReference type="NCBI Taxonomy" id="110450"/>
    <lineage>
        <taxon>Eukaryota</taxon>
        <taxon>Viridiplantae</taxon>
        <taxon>Streptophyta</taxon>
        <taxon>Embryophyta</taxon>
        <taxon>Tracheophyta</taxon>
        <taxon>Spermatophyta</taxon>
        <taxon>Magnoliopsida</taxon>
        <taxon>Liliopsida</taxon>
        <taxon>Poales</taxon>
        <taxon>Poaceae</taxon>
        <taxon>BOP clade</taxon>
        <taxon>Oryzoideae</taxon>
        <taxon>Oryzeae</taxon>
        <taxon>Oryzinae</taxon>
        <taxon>Oryza</taxon>
        <taxon>Oryza meyeriana</taxon>
    </lineage>
</organism>
<comment type="caution">
    <text evidence="2">The sequence shown here is derived from an EMBL/GenBank/DDBJ whole genome shotgun (WGS) entry which is preliminary data.</text>
</comment>
<dbReference type="GO" id="GO:0003997">
    <property type="term" value="F:acyl-CoA oxidase activity"/>
    <property type="evidence" value="ECO:0007669"/>
    <property type="project" value="InterPro"/>
</dbReference>
<feature type="domain" description="Acyl-CoA oxidase C-terminal" evidence="1">
    <location>
        <begin position="48"/>
        <end position="75"/>
    </location>
</feature>
<dbReference type="Proteomes" id="UP000479710">
    <property type="component" value="Unassembled WGS sequence"/>
</dbReference>
<accession>A0A6G1FD30</accession>
<evidence type="ECO:0000313" key="2">
    <source>
        <dbReference type="EMBL" id="KAF0934725.1"/>
    </source>
</evidence>
<evidence type="ECO:0000313" key="3">
    <source>
        <dbReference type="Proteomes" id="UP000479710"/>
    </source>
</evidence>
<dbReference type="AlphaFoldDB" id="A0A6G1FD30"/>
<sequence length="85" mass="9554">MNLSDLLGLASNQVSVTLFPVILLPVRYVSLNSPSDTFYNQKVLEKSMVRLNGVALMDAFNYTDHYLVSVLGREDNMHVALYEAM</sequence>
<reference evidence="2 3" key="1">
    <citation type="submission" date="2019-11" db="EMBL/GenBank/DDBJ databases">
        <title>Whole genome sequence of Oryza granulata.</title>
        <authorList>
            <person name="Li W."/>
        </authorList>
    </citation>
    <scope>NUCLEOTIDE SEQUENCE [LARGE SCALE GENOMIC DNA]</scope>
    <source>
        <strain evidence="3">cv. Menghai</strain>
        <tissue evidence="2">Leaf</tissue>
    </source>
</reference>
<dbReference type="OrthoDB" id="538336at2759"/>
<dbReference type="GO" id="GO:0005777">
    <property type="term" value="C:peroxisome"/>
    <property type="evidence" value="ECO:0007669"/>
    <property type="project" value="InterPro"/>
</dbReference>
<dbReference type="Pfam" id="PF01756">
    <property type="entry name" value="ACOX"/>
    <property type="match status" value="1"/>
</dbReference>
<protein>
    <recommendedName>
        <fullName evidence="1">Acyl-CoA oxidase C-terminal domain-containing protein</fullName>
    </recommendedName>
</protein>
<dbReference type="EMBL" id="SPHZ02000001">
    <property type="protein sequence ID" value="KAF0934725.1"/>
    <property type="molecule type" value="Genomic_DNA"/>
</dbReference>
<keyword evidence="3" id="KW-1185">Reference proteome</keyword>
<gene>
    <name evidence="2" type="ORF">E2562_028321</name>
</gene>